<dbReference type="InterPro" id="IPR000014">
    <property type="entry name" value="PAS"/>
</dbReference>
<dbReference type="PANTHER" id="PTHR43047">
    <property type="entry name" value="TWO-COMPONENT HISTIDINE PROTEIN KINASE"/>
    <property type="match status" value="1"/>
</dbReference>
<name>C4XN78_SOLM1</name>
<dbReference type="Gene3D" id="1.10.287.130">
    <property type="match status" value="1"/>
</dbReference>
<evidence type="ECO:0000256" key="2">
    <source>
        <dbReference type="ARBA" id="ARBA00012438"/>
    </source>
</evidence>
<evidence type="ECO:0000256" key="1">
    <source>
        <dbReference type="ARBA" id="ARBA00000085"/>
    </source>
</evidence>
<dbReference type="KEGG" id="dma:DMR_38900"/>
<dbReference type="RefSeq" id="WP_015862521.1">
    <property type="nucleotide sequence ID" value="NC_012796.1"/>
</dbReference>
<evidence type="ECO:0000256" key="4">
    <source>
        <dbReference type="ARBA" id="ARBA00022679"/>
    </source>
</evidence>
<dbReference type="SMART" id="SM00388">
    <property type="entry name" value="HisKA"/>
    <property type="match status" value="1"/>
</dbReference>
<dbReference type="SMART" id="SM00448">
    <property type="entry name" value="REC"/>
    <property type="match status" value="1"/>
</dbReference>
<dbReference type="SUPFAM" id="SSF55785">
    <property type="entry name" value="PYP-like sensor domain (PAS domain)"/>
    <property type="match status" value="2"/>
</dbReference>
<dbReference type="CDD" id="cd17546">
    <property type="entry name" value="REC_hyHK_CKI1_RcsC-like"/>
    <property type="match status" value="1"/>
</dbReference>
<dbReference type="Gene3D" id="3.30.565.10">
    <property type="entry name" value="Histidine kinase-like ATPase, C-terminal domain"/>
    <property type="match status" value="1"/>
</dbReference>
<dbReference type="InterPro" id="IPR036890">
    <property type="entry name" value="HATPase_C_sf"/>
</dbReference>
<dbReference type="InterPro" id="IPR035965">
    <property type="entry name" value="PAS-like_dom_sf"/>
</dbReference>
<dbReference type="SUPFAM" id="SSF47384">
    <property type="entry name" value="Homodimeric domain of signal transducing histidine kinase"/>
    <property type="match status" value="1"/>
</dbReference>
<dbReference type="SMART" id="SM00091">
    <property type="entry name" value="PAS"/>
    <property type="match status" value="2"/>
</dbReference>
<dbReference type="Pfam" id="PF13426">
    <property type="entry name" value="PAS_9"/>
    <property type="match status" value="2"/>
</dbReference>
<dbReference type="PRINTS" id="PR00344">
    <property type="entry name" value="BCTRLSENSOR"/>
</dbReference>
<dbReference type="SMART" id="SM00387">
    <property type="entry name" value="HATPase_c"/>
    <property type="match status" value="1"/>
</dbReference>
<feature type="domain" description="PAS" evidence="15">
    <location>
        <begin position="162"/>
        <end position="210"/>
    </location>
</feature>
<dbReference type="InterPro" id="IPR005467">
    <property type="entry name" value="His_kinase_dom"/>
</dbReference>
<dbReference type="EMBL" id="AP010904">
    <property type="protein sequence ID" value="BAH77381.1"/>
    <property type="molecule type" value="Genomic_DNA"/>
</dbReference>
<keyword evidence="6" id="KW-0418">Kinase</keyword>
<keyword evidence="4" id="KW-0808">Transferase</keyword>
<keyword evidence="3 11" id="KW-0597">Phosphoprotein</keyword>
<dbReference type="InterPro" id="IPR004358">
    <property type="entry name" value="Sig_transdc_His_kin-like_C"/>
</dbReference>
<dbReference type="InterPro" id="IPR003661">
    <property type="entry name" value="HisK_dim/P_dom"/>
</dbReference>
<organism evidence="17 18">
    <name type="scientific">Solidesulfovibrio magneticus (strain ATCC 700980 / DSM 13731 / RS-1)</name>
    <name type="common">Desulfovibrio magneticus</name>
    <dbReference type="NCBI Taxonomy" id="573370"/>
    <lineage>
        <taxon>Bacteria</taxon>
        <taxon>Pseudomonadati</taxon>
        <taxon>Thermodesulfobacteriota</taxon>
        <taxon>Desulfovibrionia</taxon>
        <taxon>Desulfovibrionales</taxon>
        <taxon>Desulfovibrionaceae</taxon>
        <taxon>Solidesulfovibrio</taxon>
    </lineage>
</organism>
<dbReference type="OrthoDB" id="5378360at2"/>
<evidence type="ECO:0000256" key="8">
    <source>
        <dbReference type="ARBA" id="ARBA00023012"/>
    </source>
</evidence>
<dbReference type="STRING" id="573370.DMR_38900"/>
<dbReference type="Proteomes" id="UP000009071">
    <property type="component" value="Chromosome"/>
</dbReference>
<keyword evidence="7" id="KW-0067">ATP-binding</keyword>
<evidence type="ECO:0000256" key="10">
    <source>
        <dbReference type="ARBA" id="ARBA00068150"/>
    </source>
</evidence>
<dbReference type="EC" id="2.7.13.3" evidence="2"/>
<evidence type="ECO:0000256" key="12">
    <source>
        <dbReference type="SAM" id="MobiDB-lite"/>
    </source>
</evidence>
<feature type="region of interest" description="Disordered" evidence="12">
    <location>
        <begin position="1"/>
        <end position="37"/>
    </location>
</feature>
<dbReference type="Gene3D" id="3.40.50.2300">
    <property type="match status" value="1"/>
</dbReference>
<dbReference type="InterPro" id="IPR003594">
    <property type="entry name" value="HATPase_dom"/>
</dbReference>
<dbReference type="SUPFAM" id="SSF52172">
    <property type="entry name" value="CheY-like"/>
    <property type="match status" value="1"/>
</dbReference>
<feature type="compositionally biased region" description="Low complexity" evidence="12">
    <location>
        <begin position="21"/>
        <end position="31"/>
    </location>
</feature>
<sequence length="669" mass="72624">MSFTRRPTPNRPSRPSRRRAASPPGARPVRAGQNATSDKRLARLTSIIAALDQAIAFIAPSGVIAEINDRYLTWLGRSRAEVLGARLEVLDLDTEDYQAAAFLDLFRRGVAHAPVSFESRIGARDVTVKLQPVIEDGMFAGLIVSLIDVTPLVEARLGVEREKRFLEQVITIAGAAICIVNRDDVVVTINDEFTAITGYTRDQALGRPRVQLLRESPLSPCSTAPGDGAVQKRQSTIAARGGKRLTILKNAAPILGADGQITGGIESFVDVSDLIRAQVQAEEASRMKSAFLANMSHEIRTPLNAIMGLSQLLLRANLPPQQRECVETMRAAGEGLLVILNDILDFSRIEMGRLEIRPAPMDIDRLLEEVRRVMAQAADQQGLTLAIERDPSLPRVVLCDPVRLKQILLNLLSNAIKFTPSGRVTLSARRATANLGHEGPPRVTFAVHDTGPGITPEVRERIFEPFVQTDDAVARNPGGTGLGLSISNRLVELLGGSGLELDTSPGRGSVFSFTLALPEPQAAHTRPELPLPSAADFGGLRALVAEDNPYNRFLLQKILQKLGVGQADFASDGQEAVRLVLAARDADAPYHVVFMDVRMPILDGLEASRRLREHGVTTPIIALTAQATEDDDAQCRQAGMNAYFSKPYRINDLEAVLAEIAAAPNRTWT</sequence>
<dbReference type="InterPro" id="IPR001789">
    <property type="entry name" value="Sig_transdc_resp-reg_receiver"/>
</dbReference>
<comment type="catalytic activity">
    <reaction evidence="1">
        <text>ATP + protein L-histidine = ADP + protein N-phospho-L-histidine.</text>
        <dbReference type="EC" id="2.7.13.3"/>
    </reaction>
</comment>
<dbReference type="FunFam" id="3.30.565.10:FF:000010">
    <property type="entry name" value="Sensor histidine kinase RcsC"/>
    <property type="match status" value="1"/>
</dbReference>
<evidence type="ECO:0000256" key="6">
    <source>
        <dbReference type="ARBA" id="ARBA00022777"/>
    </source>
</evidence>
<dbReference type="Pfam" id="PF02518">
    <property type="entry name" value="HATPase_c"/>
    <property type="match status" value="1"/>
</dbReference>
<dbReference type="GO" id="GO:0005524">
    <property type="term" value="F:ATP binding"/>
    <property type="evidence" value="ECO:0007669"/>
    <property type="project" value="UniProtKB-KW"/>
</dbReference>
<dbReference type="CDD" id="cd00130">
    <property type="entry name" value="PAS"/>
    <property type="match status" value="1"/>
</dbReference>
<dbReference type="PROSITE" id="PS50110">
    <property type="entry name" value="RESPONSE_REGULATORY"/>
    <property type="match status" value="1"/>
</dbReference>
<feature type="domain" description="PAS" evidence="15">
    <location>
        <begin position="40"/>
        <end position="92"/>
    </location>
</feature>
<dbReference type="CDD" id="cd16922">
    <property type="entry name" value="HATPase_EvgS-ArcB-TorS-like"/>
    <property type="match status" value="1"/>
</dbReference>
<evidence type="ECO:0000256" key="3">
    <source>
        <dbReference type="ARBA" id="ARBA00022553"/>
    </source>
</evidence>
<dbReference type="eggNOG" id="COG5002">
    <property type="taxonomic scope" value="Bacteria"/>
</dbReference>
<dbReference type="Pfam" id="PF00512">
    <property type="entry name" value="HisKA"/>
    <property type="match status" value="1"/>
</dbReference>
<dbReference type="AlphaFoldDB" id="C4XN78"/>
<evidence type="ECO:0000256" key="9">
    <source>
        <dbReference type="ARBA" id="ARBA00064003"/>
    </source>
</evidence>
<feature type="compositionally biased region" description="Low complexity" evidence="12">
    <location>
        <begin position="1"/>
        <end position="13"/>
    </location>
</feature>
<dbReference type="NCBIfam" id="TIGR00229">
    <property type="entry name" value="sensory_box"/>
    <property type="match status" value="1"/>
</dbReference>
<gene>
    <name evidence="17" type="ordered locus">DMR_38900</name>
</gene>
<feature type="modified residue" description="4-aspartylphosphate" evidence="11">
    <location>
        <position position="596"/>
    </location>
</feature>
<evidence type="ECO:0000313" key="18">
    <source>
        <dbReference type="Proteomes" id="UP000009071"/>
    </source>
</evidence>
<evidence type="ECO:0000256" key="11">
    <source>
        <dbReference type="PROSITE-ProRule" id="PRU00169"/>
    </source>
</evidence>
<dbReference type="PANTHER" id="PTHR43047:SF72">
    <property type="entry name" value="OSMOSENSING HISTIDINE PROTEIN KINASE SLN1"/>
    <property type="match status" value="1"/>
</dbReference>
<keyword evidence="8" id="KW-0902">Two-component regulatory system</keyword>
<dbReference type="InterPro" id="IPR036097">
    <property type="entry name" value="HisK_dim/P_sf"/>
</dbReference>
<dbReference type="InterPro" id="IPR011006">
    <property type="entry name" value="CheY-like_superfamily"/>
</dbReference>
<feature type="domain" description="Histidine kinase" evidence="13">
    <location>
        <begin position="294"/>
        <end position="519"/>
    </location>
</feature>
<keyword evidence="18" id="KW-1185">Reference proteome</keyword>
<dbReference type="PROSITE" id="PS50112">
    <property type="entry name" value="PAS"/>
    <property type="match status" value="2"/>
</dbReference>
<dbReference type="SUPFAM" id="SSF55874">
    <property type="entry name" value="ATPase domain of HSP90 chaperone/DNA topoisomerase II/histidine kinase"/>
    <property type="match status" value="1"/>
</dbReference>
<evidence type="ECO:0000259" key="16">
    <source>
        <dbReference type="PROSITE" id="PS50113"/>
    </source>
</evidence>
<dbReference type="CDD" id="cd00082">
    <property type="entry name" value="HisKA"/>
    <property type="match status" value="1"/>
</dbReference>
<dbReference type="eggNOG" id="COG0642">
    <property type="taxonomic scope" value="Bacteria"/>
</dbReference>
<protein>
    <recommendedName>
        <fullName evidence="10">Sensory/regulatory protein RpfC</fullName>
        <ecNumber evidence="2">2.7.13.3</ecNumber>
    </recommendedName>
</protein>
<evidence type="ECO:0000259" key="13">
    <source>
        <dbReference type="PROSITE" id="PS50109"/>
    </source>
</evidence>
<feature type="domain" description="PAC" evidence="16">
    <location>
        <begin position="231"/>
        <end position="283"/>
    </location>
</feature>
<dbReference type="HOGENOM" id="CLU_000445_114_15_7"/>
<dbReference type="Pfam" id="PF00072">
    <property type="entry name" value="Response_reg"/>
    <property type="match status" value="1"/>
</dbReference>
<dbReference type="GO" id="GO:0009927">
    <property type="term" value="F:histidine phosphotransfer kinase activity"/>
    <property type="evidence" value="ECO:0007669"/>
    <property type="project" value="TreeGrafter"/>
</dbReference>
<dbReference type="GO" id="GO:0000155">
    <property type="term" value="F:phosphorelay sensor kinase activity"/>
    <property type="evidence" value="ECO:0007669"/>
    <property type="project" value="InterPro"/>
</dbReference>
<dbReference type="PROSITE" id="PS50109">
    <property type="entry name" value="HIS_KIN"/>
    <property type="match status" value="1"/>
</dbReference>
<comment type="subunit">
    <text evidence="9">At low DSF concentrations, interacts with RpfF.</text>
</comment>
<feature type="domain" description="Response regulatory" evidence="14">
    <location>
        <begin position="541"/>
        <end position="661"/>
    </location>
</feature>
<dbReference type="FunFam" id="1.10.287.130:FF:000002">
    <property type="entry name" value="Two-component osmosensing histidine kinase"/>
    <property type="match status" value="1"/>
</dbReference>
<dbReference type="InterPro" id="IPR000700">
    <property type="entry name" value="PAS-assoc_C"/>
</dbReference>
<accession>C4XN78</accession>
<keyword evidence="5" id="KW-0547">Nucleotide-binding</keyword>
<dbReference type="GO" id="GO:0005886">
    <property type="term" value="C:plasma membrane"/>
    <property type="evidence" value="ECO:0007669"/>
    <property type="project" value="TreeGrafter"/>
</dbReference>
<reference evidence="17 18" key="1">
    <citation type="journal article" date="2009" name="Genome Res.">
        <title>Whole genome sequence of Desulfovibrio magneticus strain RS-1 revealed common gene clusters in magnetotactic bacteria.</title>
        <authorList>
            <person name="Nakazawa H."/>
            <person name="Arakaki A."/>
            <person name="Narita-Yamada S."/>
            <person name="Yashiro I."/>
            <person name="Jinno K."/>
            <person name="Aoki N."/>
            <person name="Tsuruyama A."/>
            <person name="Okamura Y."/>
            <person name="Tanikawa S."/>
            <person name="Fujita N."/>
            <person name="Takeyama H."/>
            <person name="Matsunaga T."/>
        </authorList>
    </citation>
    <scope>NUCLEOTIDE SEQUENCE [LARGE SCALE GENOMIC DNA]</scope>
    <source>
        <strain evidence="18">ATCC 700980 / DSM 13731 / RS-1</strain>
    </source>
</reference>
<evidence type="ECO:0000256" key="7">
    <source>
        <dbReference type="ARBA" id="ARBA00022840"/>
    </source>
</evidence>
<evidence type="ECO:0000256" key="5">
    <source>
        <dbReference type="ARBA" id="ARBA00022741"/>
    </source>
</evidence>
<proteinExistence type="predicted"/>
<dbReference type="Gene3D" id="3.30.450.20">
    <property type="entry name" value="PAS domain"/>
    <property type="match status" value="2"/>
</dbReference>
<evidence type="ECO:0000259" key="14">
    <source>
        <dbReference type="PROSITE" id="PS50110"/>
    </source>
</evidence>
<evidence type="ECO:0000313" key="17">
    <source>
        <dbReference type="EMBL" id="BAH77381.1"/>
    </source>
</evidence>
<evidence type="ECO:0000259" key="15">
    <source>
        <dbReference type="PROSITE" id="PS50112"/>
    </source>
</evidence>
<dbReference type="PROSITE" id="PS50113">
    <property type="entry name" value="PAC"/>
    <property type="match status" value="1"/>
</dbReference>